<feature type="region of interest" description="Disordered" evidence="1">
    <location>
        <begin position="385"/>
        <end position="407"/>
    </location>
</feature>
<reference evidence="2" key="1">
    <citation type="submission" date="2021-01" db="EMBL/GenBank/DDBJ databases">
        <authorList>
            <person name="Corre E."/>
            <person name="Pelletier E."/>
            <person name="Niang G."/>
            <person name="Scheremetjew M."/>
            <person name="Finn R."/>
            <person name="Kale V."/>
            <person name="Holt S."/>
            <person name="Cochrane G."/>
            <person name="Meng A."/>
            <person name="Brown T."/>
            <person name="Cohen L."/>
        </authorList>
    </citation>
    <scope>NUCLEOTIDE SEQUENCE</scope>
    <source>
        <strain evidence="2">CCMP2058</strain>
    </source>
</reference>
<feature type="compositionally biased region" description="Basic and acidic residues" evidence="1">
    <location>
        <begin position="225"/>
        <end position="237"/>
    </location>
</feature>
<organism evidence="2">
    <name type="scientific">Amorphochlora amoebiformis</name>
    <dbReference type="NCBI Taxonomy" id="1561963"/>
    <lineage>
        <taxon>Eukaryota</taxon>
        <taxon>Sar</taxon>
        <taxon>Rhizaria</taxon>
        <taxon>Cercozoa</taxon>
        <taxon>Chlorarachniophyceae</taxon>
        <taxon>Amorphochlora</taxon>
    </lineage>
</organism>
<protein>
    <submittedName>
        <fullName evidence="2">Uncharacterized protein</fullName>
    </submittedName>
</protein>
<feature type="compositionally biased region" description="Polar residues" evidence="1">
    <location>
        <begin position="238"/>
        <end position="253"/>
    </location>
</feature>
<sequence length="556" mass="62234">MNTSGSTIATLSDTFSSEKKKEQSFTASSGKEEGEMRKELRGVCGSVNTLLVDSQDFKREEENKESRCRVDIASSIEAVPSQSIKSLPLRRREDGKKGRNHGESVFSLDSLAGRSIISTPSGKEVNRSESRGLVDTNECLGSLADRSVTSALSKWNVKDKKGSQGRGDTRSSLDAVLKRFPALMPPMPTRTNVREKKNETLQRHETASSLDTESVRSSHTLTLARNERENKELRSRCDTGSTLKTVSGQSVLSRGSMVTEGEKKREKHSKTKSLESSNSIPKPLTDSILALIDATIRPLLLVLHARTDIPPGNENTKGFLTRNSGFKKSVSGILHPVIRCLRKLRDVLTGEEFQSIERAMKSVETDLKGIKMFREARRATDGIFSINHPKTSKSRKPNENMDEEEHALTKGVREKLKANVHKRRASYYFENTKQLIYEDIVYATSGLHSRRYLRHLKFTHIKSAGGFRTRLSEVTAGFEENLLDHQDFQTIDLTDAKVTLGGNFIRIQPATGDLVTLECLSAQGAEEWARVFGQVNTIMMSRRQRKKSFFMKSSFD</sequence>
<accession>A0A7S0D9B7</accession>
<evidence type="ECO:0000313" key="2">
    <source>
        <dbReference type="EMBL" id="CAD8445824.1"/>
    </source>
</evidence>
<feature type="compositionally biased region" description="Polar residues" evidence="1">
    <location>
        <begin position="1"/>
        <end position="15"/>
    </location>
</feature>
<feature type="region of interest" description="Disordered" evidence="1">
    <location>
        <begin position="1"/>
        <end position="40"/>
    </location>
</feature>
<evidence type="ECO:0000256" key="1">
    <source>
        <dbReference type="SAM" id="MobiDB-lite"/>
    </source>
</evidence>
<feature type="compositionally biased region" description="Basic and acidic residues" evidence="1">
    <location>
        <begin position="90"/>
        <end position="102"/>
    </location>
</feature>
<dbReference type="AlphaFoldDB" id="A0A7S0D9B7"/>
<feature type="compositionally biased region" description="Basic and acidic residues" evidence="1">
    <location>
        <begin position="192"/>
        <end position="206"/>
    </location>
</feature>
<feature type="compositionally biased region" description="Polar residues" evidence="1">
    <location>
        <begin position="207"/>
        <end position="223"/>
    </location>
</feature>
<feature type="region of interest" description="Disordered" evidence="1">
    <location>
        <begin position="83"/>
        <end position="105"/>
    </location>
</feature>
<dbReference type="EMBL" id="HBEM01011941">
    <property type="protein sequence ID" value="CAD8445824.1"/>
    <property type="molecule type" value="Transcribed_RNA"/>
</dbReference>
<feature type="region of interest" description="Disordered" evidence="1">
    <location>
        <begin position="183"/>
        <end position="279"/>
    </location>
</feature>
<name>A0A7S0D9B7_9EUKA</name>
<feature type="compositionally biased region" description="Basic and acidic residues" evidence="1">
    <location>
        <begin position="30"/>
        <end position="40"/>
    </location>
</feature>
<gene>
    <name evidence="2" type="ORF">LAMO00422_LOCUS8333</name>
</gene>
<proteinExistence type="predicted"/>